<dbReference type="AlphaFoldDB" id="A0A2T0SSD9"/>
<dbReference type="Gene3D" id="3.40.50.720">
    <property type="entry name" value="NAD(P)-binding Rossmann-like Domain"/>
    <property type="match status" value="1"/>
</dbReference>
<dbReference type="PANTHER" id="PTHR43162:SF1">
    <property type="entry name" value="PRESTALK A DIFFERENTIATION PROTEIN A"/>
    <property type="match status" value="1"/>
</dbReference>
<name>A0A2T0SSD9_9PSEU</name>
<dbReference type="SUPFAM" id="SSF51735">
    <property type="entry name" value="NAD(P)-binding Rossmann-fold domains"/>
    <property type="match status" value="1"/>
</dbReference>
<dbReference type="PANTHER" id="PTHR43162">
    <property type="match status" value="1"/>
</dbReference>
<evidence type="ECO:0000313" key="2">
    <source>
        <dbReference type="EMBL" id="PRY36327.1"/>
    </source>
</evidence>
<dbReference type="Gene3D" id="3.90.25.10">
    <property type="entry name" value="UDP-galactose 4-epimerase, domain 1"/>
    <property type="match status" value="1"/>
</dbReference>
<gene>
    <name evidence="2" type="ORF">CLV43_112255</name>
</gene>
<dbReference type="InterPro" id="IPR051604">
    <property type="entry name" value="Ergot_Alk_Oxidoreductase"/>
</dbReference>
<dbReference type="InterPro" id="IPR016040">
    <property type="entry name" value="NAD(P)-bd_dom"/>
</dbReference>
<dbReference type="InterPro" id="IPR036291">
    <property type="entry name" value="NAD(P)-bd_dom_sf"/>
</dbReference>
<comment type="caution">
    <text evidence="2">The sequence shown here is derived from an EMBL/GenBank/DDBJ whole genome shotgun (WGS) entry which is preliminary data.</text>
</comment>
<proteinExistence type="predicted"/>
<organism evidence="2 3">
    <name type="scientific">Umezawaea tangerina</name>
    <dbReference type="NCBI Taxonomy" id="84725"/>
    <lineage>
        <taxon>Bacteria</taxon>
        <taxon>Bacillati</taxon>
        <taxon>Actinomycetota</taxon>
        <taxon>Actinomycetes</taxon>
        <taxon>Pseudonocardiales</taxon>
        <taxon>Pseudonocardiaceae</taxon>
        <taxon>Umezawaea</taxon>
    </lineage>
</organism>
<evidence type="ECO:0000313" key="3">
    <source>
        <dbReference type="Proteomes" id="UP000239494"/>
    </source>
</evidence>
<dbReference type="Proteomes" id="UP000239494">
    <property type="component" value="Unassembled WGS sequence"/>
</dbReference>
<accession>A0A2T0SSD9</accession>
<sequence>MPELPIGEGPESGSVGRMILITGATGTIGGEVVRQLTGRGVPLRAMSRTPSGPHGVRADFDDPESLRRAVEGVEAVFLLTAPTTATSRHDLALLAAAREAGVARVVKLSAIGTGETTADGEVIGEWHLEGEEAVRASGMGWTVLRPSSFASNVLRFAAGERISNLTGDGKQGVVDPRDVAAVAVEALTDPRHDGRVHTLTGPELLSVPDQAAELSRVLGRPVETVEVSPEQFASSGMGSSAARSIAIGTAWVREGHNAVVTDDVERVLGRPPTRFSDWVRDHVEAFG</sequence>
<feature type="domain" description="NAD(P)-binding" evidence="1">
    <location>
        <begin position="23"/>
        <end position="190"/>
    </location>
</feature>
<keyword evidence="3" id="KW-1185">Reference proteome</keyword>
<reference evidence="2 3" key="1">
    <citation type="submission" date="2018-03" db="EMBL/GenBank/DDBJ databases">
        <title>Genomic Encyclopedia of Archaeal and Bacterial Type Strains, Phase II (KMG-II): from individual species to whole genera.</title>
        <authorList>
            <person name="Goeker M."/>
        </authorList>
    </citation>
    <scope>NUCLEOTIDE SEQUENCE [LARGE SCALE GENOMIC DNA]</scope>
    <source>
        <strain evidence="2 3">DSM 44720</strain>
    </source>
</reference>
<dbReference type="RefSeq" id="WP_245887188.1">
    <property type="nucleotide sequence ID" value="NZ_PVTF01000012.1"/>
</dbReference>
<dbReference type="EMBL" id="PVTF01000012">
    <property type="protein sequence ID" value="PRY36327.1"/>
    <property type="molecule type" value="Genomic_DNA"/>
</dbReference>
<evidence type="ECO:0000259" key="1">
    <source>
        <dbReference type="Pfam" id="PF13460"/>
    </source>
</evidence>
<dbReference type="Pfam" id="PF13460">
    <property type="entry name" value="NAD_binding_10"/>
    <property type="match status" value="1"/>
</dbReference>
<protein>
    <submittedName>
        <fullName evidence="2">Uncharacterized protein YbjT (DUF2867 family)</fullName>
    </submittedName>
</protein>